<keyword evidence="13" id="KW-1185">Reference proteome</keyword>
<dbReference type="Pfam" id="PF00786">
    <property type="entry name" value="PBD"/>
    <property type="match status" value="1"/>
</dbReference>
<dbReference type="InterPro" id="IPR036936">
    <property type="entry name" value="CRIB_dom_sf"/>
</dbReference>
<comment type="subcellular location">
    <subcellularLocation>
        <location evidence="2">Cytoplasm</location>
        <location evidence="2">Cytoskeleton</location>
    </subcellularLocation>
    <subcellularLocation>
        <location evidence="1">Nucleus</location>
    </subcellularLocation>
</comment>
<dbReference type="Gene3D" id="3.90.810.10">
    <property type="entry name" value="CRIB domain"/>
    <property type="match status" value="2"/>
</dbReference>
<evidence type="ECO:0000256" key="6">
    <source>
        <dbReference type="ARBA" id="ARBA00023212"/>
    </source>
</evidence>
<feature type="domain" description="WH2" evidence="11">
    <location>
        <begin position="547"/>
        <end position="564"/>
    </location>
</feature>
<evidence type="ECO:0000313" key="13">
    <source>
        <dbReference type="Proteomes" id="UP000319801"/>
    </source>
</evidence>
<keyword evidence="3" id="KW-0963">Cytoplasm</keyword>
<dbReference type="PROSITE" id="PS51082">
    <property type="entry name" value="WH2"/>
    <property type="match status" value="1"/>
</dbReference>
<evidence type="ECO:0000259" key="9">
    <source>
        <dbReference type="PROSITE" id="PS50108"/>
    </source>
</evidence>
<keyword evidence="6" id="KW-0206">Cytoskeleton</keyword>
<keyword evidence="4" id="KW-0597">Phosphoprotein</keyword>
<dbReference type="SMART" id="SM00461">
    <property type="entry name" value="WH1"/>
    <property type="match status" value="1"/>
</dbReference>
<feature type="region of interest" description="Disordered" evidence="8">
    <location>
        <begin position="595"/>
        <end position="617"/>
    </location>
</feature>
<feature type="region of interest" description="Disordered" evidence="8">
    <location>
        <begin position="259"/>
        <end position="578"/>
    </location>
</feature>
<dbReference type="GO" id="GO:0007015">
    <property type="term" value="P:actin filament organization"/>
    <property type="evidence" value="ECO:0007669"/>
    <property type="project" value="InterPro"/>
</dbReference>
<feature type="compositionally biased region" description="Low complexity" evidence="8">
    <location>
        <begin position="302"/>
        <end position="314"/>
    </location>
</feature>
<dbReference type="OrthoDB" id="8963340at2759"/>
<evidence type="ECO:0000313" key="12">
    <source>
        <dbReference type="EMBL" id="TSN76593.1"/>
    </source>
</evidence>
<dbReference type="InterPro" id="IPR000095">
    <property type="entry name" value="CRIB_dom"/>
</dbReference>
<dbReference type="InterPro" id="IPR011026">
    <property type="entry name" value="WAS_C"/>
</dbReference>
<feature type="domain" description="WH1" evidence="10">
    <location>
        <begin position="30"/>
        <end position="139"/>
    </location>
</feature>
<organism evidence="12 13">
    <name type="scientific">Bagarius yarrelli</name>
    <name type="common">Goonch</name>
    <name type="synonym">Bagrus yarrelli</name>
    <dbReference type="NCBI Taxonomy" id="175774"/>
    <lineage>
        <taxon>Eukaryota</taxon>
        <taxon>Metazoa</taxon>
        <taxon>Chordata</taxon>
        <taxon>Craniata</taxon>
        <taxon>Vertebrata</taxon>
        <taxon>Euteleostomi</taxon>
        <taxon>Actinopterygii</taxon>
        <taxon>Neopterygii</taxon>
        <taxon>Teleostei</taxon>
        <taxon>Ostariophysi</taxon>
        <taxon>Siluriformes</taxon>
        <taxon>Sisoridae</taxon>
        <taxon>Sisorinae</taxon>
        <taxon>Bagarius</taxon>
    </lineage>
</organism>
<protein>
    <submittedName>
        <fullName evidence="12">Wiskott-Aldrich syndrome protein</fullName>
    </submittedName>
</protein>
<feature type="domain" description="CRIB" evidence="9">
    <location>
        <begin position="195"/>
        <end position="208"/>
    </location>
</feature>
<evidence type="ECO:0000256" key="7">
    <source>
        <dbReference type="ARBA" id="ARBA00023242"/>
    </source>
</evidence>
<dbReference type="InterPro" id="IPR000697">
    <property type="entry name" value="WH1/EVH1_dom"/>
</dbReference>
<dbReference type="AlphaFoldDB" id="A0A556U7Z2"/>
<dbReference type="FunFam" id="2.30.29.30:FF:000130">
    <property type="entry name" value="neural Wiskott-Aldrich syndrome protein"/>
    <property type="match status" value="1"/>
</dbReference>
<dbReference type="GO" id="GO:0005856">
    <property type="term" value="C:cytoskeleton"/>
    <property type="evidence" value="ECO:0007669"/>
    <property type="project" value="UniProtKB-SubCell"/>
</dbReference>
<gene>
    <name evidence="12" type="ORF">Baya_8746</name>
</gene>
<keyword evidence="7" id="KW-0539">Nucleus</keyword>
<dbReference type="GO" id="GO:0003779">
    <property type="term" value="F:actin binding"/>
    <property type="evidence" value="ECO:0007669"/>
    <property type="project" value="InterPro"/>
</dbReference>
<reference evidence="12 13" key="1">
    <citation type="journal article" date="2019" name="Genome Biol. Evol.">
        <title>Whole-Genome Sequencing of the Giant Devil Catfish, Bagarius yarrelli.</title>
        <authorList>
            <person name="Jiang W."/>
            <person name="Lv Y."/>
            <person name="Cheng L."/>
            <person name="Yang K."/>
            <person name="Chao B."/>
            <person name="Wang X."/>
            <person name="Li Y."/>
            <person name="Pan X."/>
            <person name="You X."/>
            <person name="Zhang Y."/>
            <person name="Yang J."/>
            <person name="Li J."/>
            <person name="Zhang X."/>
            <person name="Liu S."/>
            <person name="Sun C."/>
            <person name="Yang J."/>
            <person name="Shi Q."/>
        </authorList>
    </citation>
    <scope>NUCLEOTIDE SEQUENCE [LARGE SCALE GENOMIC DNA]</scope>
    <source>
        <strain evidence="12">JWS20170419001</strain>
        <tissue evidence="12">Muscle</tissue>
    </source>
</reference>
<feature type="compositionally biased region" description="Polar residues" evidence="8">
    <location>
        <begin position="282"/>
        <end position="292"/>
    </location>
</feature>
<evidence type="ECO:0000256" key="1">
    <source>
        <dbReference type="ARBA" id="ARBA00004123"/>
    </source>
</evidence>
<evidence type="ECO:0000256" key="8">
    <source>
        <dbReference type="SAM" id="MobiDB-lite"/>
    </source>
</evidence>
<proteinExistence type="predicted"/>
<dbReference type="InterPro" id="IPR011993">
    <property type="entry name" value="PH-like_dom_sf"/>
</dbReference>
<keyword evidence="5" id="KW-0677">Repeat</keyword>
<feature type="compositionally biased region" description="Polar residues" evidence="8">
    <location>
        <begin position="160"/>
        <end position="170"/>
    </location>
</feature>
<evidence type="ECO:0000259" key="11">
    <source>
        <dbReference type="PROSITE" id="PS51082"/>
    </source>
</evidence>
<evidence type="ECO:0000256" key="4">
    <source>
        <dbReference type="ARBA" id="ARBA00022553"/>
    </source>
</evidence>
<comment type="caution">
    <text evidence="12">The sequence shown here is derived from an EMBL/GenBank/DDBJ whole genome shotgun (WGS) entry which is preliminary data.</text>
</comment>
<dbReference type="Gene3D" id="2.30.29.30">
    <property type="entry name" value="Pleckstrin-homology domain (PH domain)/Phosphotyrosine-binding domain (PTB)"/>
    <property type="match status" value="1"/>
</dbReference>
<evidence type="ECO:0000256" key="3">
    <source>
        <dbReference type="ARBA" id="ARBA00022490"/>
    </source>
</evidence>
<feature type="region of interest" description="Disordered" evidence="8">
    <location>
        <begin position="160"/>
        <end position="192"/>
    </location>
</feature>
<dbReference type="CDD" id="cd01205">
    <property type="entry name" value="EVH1_WASP-like"/>
    <property type="match status" value="1"/>
</dbReference>
<evidence type="ECO:0000259" key="10">
    <source>
        <dbReference type="PROSITE" id="PS50229"/>
    </source>
</evidence>
<dbReference type="FunFam" id="3.90.810.10:FF:000017">
    <property type="entry name" value="Wiskott-Aldrich syndrome (eczema-thrombocytopenia) b"/>
    <property type="match status" value="1"/>
</dbReference>
<sequence>MKRRSKEKSQETLGSCLLSIQENGRVEDLLGRKCVSLSTTVVQLFMALPHSPHSWSLQHTGVLCFVKDNPQRSYFIRLYNITAGKLIWEQELFNQFTYNRARSFFHTFQADECLVGLNFANEEEAENFFSIVDEKISKRDKRQGKGHILNQGFGSQNLLPLEDIQNQAPPTKSKKEKKEKGKKSKKSSKLSKALIGAPSGFTHVGHLGMDSNKMDPDLMKLLSCAGISEADMRDSETSQLIYDVIERSGGMAAVKKVLNNQERPPPPPPGVRRASLPPVPPGSSSAPISSQARLGPLPPTPGGTSFRSSSLRSLPPTPSGGRTGPLPPPPVAQGGRKGPLPELPGSKVAFSPRSGTLPPVPEGQGGSRSRPPPPGDNRGTLSSATFSRYGTLPSLSGRVGPLPPGQQSGPQCRALRDQSTPMPSGHPAGSFPPPPGRRTGSLPQPPNDECYLLPPPTLPEDFPSPTFSDNPQMYSKKLPPLPVSFESLPPSPADESSSAGMVPQPLSANFSIGGPTPPPPPPPPPVAPAPNLGNGPPPSKPSSVGEGRGALLDQIRIGTKLKTVTTSPDPPTSAAVDTGEGIVGALMMVMQKRSKVIHSSDEGDEFDDDDDDDDEWD</sequence>
<dbReference type="GO" id="GO:0005634">
    <property type="term" value="C:nucleus"/>
    <property type="evidence" value="ECO:0007669"/>
    <property type="project" value="UniProtKB-SubCell"/>
</dbReference>
<dbReference type="EMBL" id="VCAZ01000060">
    <property type="protein sequence ID" value="TSN76593.1"/>
    <property type="molecule type" value="Genomic_DNA"/>
</dbReference>
<dbReference type="PROSITE" id="PS50108">
    <property type="entry name" value="CRIB"/>
    <property type="match status" value="1"/>
</dbReference>
<feature type="compositionally biased region" description="Pro residues" evidence="8">
    <location>
        <begin position="515"/>
        <end position="528"/>
    </location>
</feature>
<name>A0A556U7Z2_BAGYA</name>
<dbReference type="PROSITE" id="PS50229">
    <property type="entry name" value="WH1"/>
    <property type="match status" value="1"/>
</dbReference>
<evidence type="ECO:0000256" key="2">
    <source>
        <dbReference type="ARBA" id="ARBA00004245"/>
    </source>
</evidence>
<feature type="compositionally biased region" description="Basic residues" evidence="8">
    <location>
        <begin position="172"/>
        <end position="189"/>
    </location>
</feature>
<dbReference type="InterPro" id="IPR003124">
    <property type="entry name" value="WH2_dom"/>
</dbReference>
<dbReference type="Proteomes" id="UP000319801">
    <property type="component" value="Unassembled WGS sequence"/>
</dbReference>
<evidence type="ECO:0000256" key="5">
    <source>
        <dbReference type="ARBA" id="ARBA00022737"/>
    </source>
</evidence>
<dbReference type="SUPFAM" id="SSF50729">
    <property type="entry name" value="PH domain-like"/>
    <property type="match status" value="1"/>
</dbReference>
<dbReference type="Pfam" id="PF00568">
    <property type="entry name" value="WH1"/>
    <property type="match status" value="1"/>
</dbReference>
<dbReference type="InterPro" id="IPR033927">
    <property type="entry name" value="WASPfam_EVH1"/>
</dbReference>
<feature type="compositionally biased region" description="Acidic residues" evidence="8">
    <location>
        <begin position="602"/>
        <end position="617"/>
    </location>
</feature>
<dbReference type="SUPFAM" id="SSF47912">
    <property type="entry name" value="Wiscott-Aldrich syndrome protein, WASP, C-terminal domain"/>
    <property type="match status" value="2"/>
</dbReference>
<accession>A0A556U7Z2</accession>